<dbReference type="PANTHER" id="PTHR43877:SF1">
    <property type="entry name" value="ACETYLTRANSFERASE"/>
    <property type="match status" value="1"/>
</dbReference>
<organism evidence="4 5">
    <name type="scientific">Streptomyces lateritius</name>
    <dbReference type="NCBI Taxonomy" id="67313"/>
    <lineage>
        <taxon>Bacteria</taxon>
        <taxon>Bacillati</taxon>
        <taxon>Actinomycetota</taxon>
        <taxon>Actinomycetes</taxon>
        <taxon>Kitasatosporales</taxon>
        <taxon>Streptomycetaceae</taxon>
        <taxon>Streptomyces</taxon>
    </lineage>
</organism>
<evidence type="ECO:0000313" key="5">
    <source>
        <dbReference type="Proteomes" id="UP001603013"/>
    </source>
</evidence>
<evidence type="ECO:0000313" key="4">
    <source>
        <dbReference type="EMBL" id="MFF8278536.1"/>
    </source>
</evidence>
<dbReference type="EC" id="2.3.1.-" evidence="4"/>
<dbReference type="PROSITE" id="PS51186">
    <property type="entry name" value="GNAT"/>
    <property type="match status" value="2"/>
</dbReference>
<evidence type="ECO:0000256" key="2">
    <source>
        <dbReference type="ARBA" id="ARBA00023315"/>
    </source>
</evidence>
<dbReference type="GO" id="GO:0016746">
    <property type="term" value="F:acyltransferase activity"/>
    <property type="evidence" value="ECO:0007669"/>
    <property type="project" value="UniProtKB-KW"/>
</dbReference>
<accession>A0ABW6YFB5</accession>
<dbReference type="Pfam" id="PF00583">
    <property type="entry name" value="Acetyltransf_1"/>
    <property type="match status" value="2"/>
</dbReference>
<feature type="domain" description="N-acetyltransferase" evidence="3">
    <location>
        <begin position="153"/>
        <end position="293"/>
    </location>
</feature>
<evidence type="ECO:0000256" key="1">
    <source>
        <dbReference type="ARBA" id="ARBA00022679"/>
    </source>
</evidence>
<reference evidence="4 5" key="1">
    <citation type="submission" date="2024-10" db="EMBL/GenBank/DDBJ databases">
        <title>The Natural Products Discovery Center: Release of the First 8490 Sequenced Strains for Exploring Actinobacteria Biosynthetic Diversity.</title>
        <authorList>
            <person name="Kalkreuter E."/>
            <person name="Kautsar S.A."/>
            <person name="Yang D."/>
            <person name="Bader C.D."/>
            <person name="Teijaro C.N."/>
            <person name="Fluegel L."/>
            <person name="Davis C.M."/>
            <person name="Simpson J.R."/>
            <person name="Lauterbach L."/>
            <person name="Steele A.D."/>
            <person name="Gui C."/>
            <person name="Meng S."/>
            <person name="Li G."/>
            <person name="Viehrig K."/>
            <person name="Ye F."/>
            <person name="Su P."/>
            <person name="Kiefer A.F."/>
            <person name="Nichols A."/>
            <person name="Cepeda A.J."/>
            <person name="Yan W."/>
            <person name="Fan B."/>
            <person name="Jiang Y."/>
            <person name="Adhikari A."/>
            <person name="Zheng C.-J."/>
            <person name="Schuster L."/>
            <person name="Cowan T.M."/>
            <person name="Smanski M.J."/>
            <person name="Chevrette M.G."/>
            <person name="De Carvalho L.P.S."/>
            <person name="Shen B."/>
        </authorList>
    </citation>
    <scope>NUCLEOTIDE SEQUENCE [LARGE SCALE GENOMIC DNA]</scope>
    <source>
        <strain evidence="4 5">NPDC015755</strain>
    </source>
</reference>
<gene>
    <name evidence="4" type="ORF">ACF05T_20880</name>
</gene>
<comment type="caution">
    <text evidence="4">The sequence shown here is derived from an EMBL/GenBank/DDBJ whole genome shotgun (WGS) entry which is preliminary data.</text>
</comment>
<feature type="domain" description="N-acetyltransferase" evidence="3">
    <location>
        <begin position="1"/>
        <end position="131"/>
    </location>
</feature>
<name>A0ABW6YFB5_9ACTN</name>
<keyword evidence="1 4" id="KW-0808">Transferase</keyword>
<proteinExistence type="predicted"/>
<dbReference type="InterPro" id="IPR000182">
    <property type="entry name" value="GNAT_dom"/>
</dbReference>
<protein>
    <submittedName>
        <fullName evidence="4">GNAT family N-acetyltransferase</fullName>
        <ecNumber evidence="4">2.3.1.-</ecNumber>
    </submittedName>
</protein>
<dbReference type="EMBL" id="JBIBSM010000010">
    <property type="protein sequence ID" value="MFF8278536.1"/>
    <property type="molecule type" value="Genomic_DNA"/>
</dbReference>
<dbReference type="InterPro" id="IPR050832">
    <property type="entry name" value="Bact_Acetyltransf"/>
</dbReference>
<dbReference type="PANTHER" id="PTHR43877">
    <property type="entry name" value="AMINOALKYLPHOSPHONATE N-ACETYLTRANSFERASE-RELATED-RELATED"/>
    <property type="match status" value="1"/>
</dbReference>
<sequence>MSVRITALTDPDTSLSSHRLAWLASDTDGIPVGSAFLRLYTSTGQGHLAALELHVHPAERRNGTGSRLLDAAIAAARQDGRRSVITQAEAGSPGDLFLPARGFRRVLTLTFTRLPLAETDITALTEIIDQPHPGYLLASWEGTVPDGLAETFVASRHAMDDMPMGGTDFGTVTWDLDGVRAAAAAVERRGNLLHTVVAIDESDGSIAGFTELVVPGDGKGDGQHYGTGVLPKHRGHGLARWMKAASIRQAHERHPDVGGLLTDTADNNPYMRHINDALGYVPMHTTFEYQLDL</sequence>
<dbReference type="CDD" id="cd04301">
    <property type="entry name" value="NAT_SF"/>
    <property type="match status" value="2"/>
</dbReference>
<dbReference type="Proteomes" id="UP001603013">
    <property type="component" value="Unassembled WGS sequence"/>
</dbReference>
<dbReference type="SUPFAM" id="SSF55729">
    <property type="entry name" value="Acyl-CoA N-acyltransferases (Nat)"/>
    <property type="match status" value="2"/>
</dbReference>
<dbReference type="InterPro" id="IPR016181">
    <property type="entry name" value="Acyl_CoA_acyltransferase"/>
</dbReference>
<keyword evidence="2 4" id="KW-0012">Acyltransferase</keyword>
<dbReference type="RefSeq" id="WP_391935654.1">
    <property type="nucleotide sequence ID" value="NZ_JBIBSM010000010.1"/>
</dbReference>
<dbReference type="Gene3D" id="3.40.630.30">
    <property type="match status" value="1"/>
</dbReference>
<keyword evidence="5" id="KW-1185">Reference proteome</keyword>
<evidence type="ECO:0000259" key="3">
    <source>
        <dbReference type="PROSITE" id="PS51186"/>
    </source>
</evidence>